<feature type="domain" description="PAS" evidence="8">
    <location>
        <begin position="347"/>
        <end position="381"/>
    </location>
</feature>
<feature type="region of interest" description="Disordered" evidence="7">
    <location>
        <begin position="542"/>
        <end position="577"/>
    </location>
</feature>
<evidence type="ECO:0000256" key="6">
    <source>
        <dbReference type="ARBA" id="ARBA00023242"/>
    </source>
</evidence>
<dbReference type="GO" id="GO:0046983">
    <property type="term" value="F:protein dimerization activity"/>
    <property type="evidence" value="ECO:0007669"/>
    <property type="project" value="InterPro"/>
</dbReference>
<dbReference type="OrthoDB" id="71302at2759"/>
<dbReference type="GO" id="GO:0005737">
    <property type="term" value="C:cytoplasm"/>
    <property type="evidence" value="ECO:0007669"/>
    <property type="project" value="InterPro"/>
</dbReference>
<dbReference type="InterPro" id="IPR001067">
    <property type="entry name" value="Nuc_translocat"/>
</dbReference>
<feature type="domain" description="BHLH" evidence="9">
    <location>
        <begin position="72"/>
        <end position="125"/>
    </location>
</feature>
<dbReference type="NCBIfam" id="TIGR00229">
    <property type="entry name" value="sensory_box"/>
    <property type="match status" value="1"/>
</dbReference>
<evidence type="ECO:0000256" key="1">
    <source>
        <dbReference type="ARBA" id="ARBA00004123"/>
    </source>
</evidence>
<evidence type="ECO:0000256" key="7">
    <source>
        <dbReference type="SAM" id="MobiDB-lite"/>
    </source>
</evidence>
<evidence type="ECO:0000256" key="4">
    <source>
        <dbReference type="ARBA" id="ARBA00023125"/>
    </source>
</evidence>
<dbReference type="CDD" id="cd11438">
    <property type="entry name" value="bHLH-PAS_ARNTL_PASD3"/>
    <property type="match status" value="1"/>
</dbReference>
<dbReference type="PROSITE" id="PS50112">
    <property type="entry name" value="PAS"/>
    <property type="match status" value="2"/>
</dbReference>
<dbReference type="SMART" id="SM00353">
    <property type="entry name" value="HLH"/>
    <property type="match status" value="1"/>
</dbReference>
<dbReference type="KEGG" id="tng:GSTEN00009957G001"/>
<dbReference type="Gene3D" id="3.30.450.20">
    <property type="entry name" value="PAS domain"/>
    <property type="match status" value="2"/>
</dbReference>
<gene>
    <name evidence="10" type="ORF">GSTENG00009957001</name>
</gene>
<accession>Q4SZ92</accession>
<comment type="subcellular location">
    <subcellularLocation>
        <location evidence="1">Nucleus</location>
    </subcellularLocation>
</comment>
<keyword evidence="2" id="KW-0677">Repeat</keyword>
<evidence type="ECO:0000256" key="2">
    <source>
        <dbReference type="ARBA" id="ARBA00022737"/>
    </source>
</evidence>
<dbReference type="InterPro" id="IPR050933">
    <property type="entry name" value="Circadian_TF"/>
</dbReference>
<organism evidence="10">
    <name type="scientific">Tetraodon nigroviridis</name>
    <name type="common">Spotted green pufferfish</name>
    <name type="synonym">Chelonodon nigroviridis</name>
    <dbReference type="NCBI Taxonomy" id="99883"/>
    <lineage>
        <taxon>Eukaryota</taxon>
        <taxon>Metazoa</taxon>
        <taxon>Chordata</taxon>
        <taxon>Craniata</taxon>
        <taxon>Vertebrata</taxon>
        <taxon>Euteleostomi</taxon>
        <taxon>Actinopterygii</taxon>
        <taxon>Neopterygii</taxon>
        <taxon>Teleostei</taxon>
        <taxon>Neoteleostei</taxon>
        <taxon>Acanthomorphata</taxon>
        <taxon>Eupercaria</taxon>
        <taxon>Tetraodontiformes</taxon>
        <taxon>Tetradontoidea</taxon>
        <taxon>Tetraodontidae</taxon>
        <taxon>Tetraodon</taxon>
    </lineage>
</organism>
<feature type="region of interest" description="Disordered" evidence="7">
    <location>
        <begin position="1"/>
        <end position="53"/>
    </location>
</feature>
<dbReference type="InterPro" id="IPR000014">
    <property type="entry name" value="PAS"/>
</dbReference>
<keyword evidence="6" id="KW-0539">Nucleus</keyword>
<dbReference type="PROSITE" id="PS50888">
    <property type="entry name" value="BHLH"/>
    <property type="match status" value="1"/>
</dbReference>
<evidence type="ECO:0000259" key="9">
    <source>
        <dbReference type="PROSITE" id="PS50888"/>
    </source>
</evidence>
<keyword evidence="3" id="KW-0805">Transcription regulation</keyword>
<dbReference type="Pfam" id="PF14598">
    <property type="entry name" value="PAS_11"/>
    <property type="match status" value="2"/>
</dbReference>
<feature type="compositionally biased region" description="Polar residues" evidence="7">
    <location>
        <begin position="7"/>
        <end position="30"/>
    </location>
</feature>
<dbReference type="FunFam" id="3.30.450.20:FF:000006">
    <property type="entry name" value="aryl hydrocarbon receptor nuclear translocator-like protein 1"/>
    <property type="match status" value="1"/>
</dbReference>
<dbReference type="PRINTS" id="PR00785">
    <property type="entry name" value="NCTRNSLOCATR"/>
</dbReference>
<dbReference type="InterPro" id="IPR011598">
    <property type="entry name" value="bHLH_dom"/>
</dbReference>
<reference evidence="10" key="2">
    <citation type="submission" date="2004-02" db="EMBL/GenBank/DDBJ databases">
        <authorList>
            <consortium name="Genoscope"/>
            <consortium name="Whitehead Institute Centre for Genome Research"/>
        </authorList>
    </citation>
    <scope>NUCLEOTIDE SEQUENCE</scope>
</reference>
<dbReference type="GO" id="GO:0005634">
    <property type="term" value="C:nucleus"/>
    <property type="evidence" value="ECO:0007669"/>
    <property type="project" value="UniProtKB-SubCell"/>
</dbReference>
<evidence type="ECO:0000256" key="5">
    <source>
        <dbReference type="ARBA" id="ARBA00023163"/>
    </source>
</evidence>
<feature type="non-terminal residue" evidence="10">
    <location>
        <position position="1"/>
    </location>
</feature>
<proteinExistence type="predicted"/>
<dbReference type="InterPro" id="IPR035965">
    <property type="entry name" value="PAS-like_dom_sf"/>
</dbReference>
<dbReference type="CDD" id="cd00130">
    <property type="entry name" value="PAS"/>
    <property type="match status" value="2"/>
</dbReference>
<feature type="domain" description="PAS" evidence="8">
    <location>
        <begin position="143"/>
        <end position="208"/>
    </location>
</feature>
<evidence type="ECO:0000313" key="10">
    <source>
        <dbReference type="EMBL" id="CAF94040.1"/>
    </source>
</evidence>
<feature type="compositionally biased region" description="Low complexity" evidence="7">
    <location>
        <begin position="543"/>
        <end position="553"/>
    </location>
</feature>
<dbReference type="GO" id="GO:0005667">
    <property type="term" value="C:transcription regulator complex"/>
    <property type="evidence" value="ECO:0007669"/>
    <property type="project" value="InterPro"/>
</dbReference>
<reference evidence="10" key="1">
    <citation type="journal article" date="2004" name="Nature">
        <title>Genome duplication in the teleost fish Tetraodon nigroviridis reveals the early vertebrate proto-karyotype.</title>
        <authorList>
            <person name="Jaillon O."/>
            <person name="Aury J.-M."/>
            <person name="Brunet F."/>
            <person name="Petit J.-L."/>
            <person name="Stange-Thomann N."/>
            <person name="Mauceli E."/>
            <person name="Bouneau L."/>
            <person name="Fischer C."/>
            <person name="Ozouf-Costaz C."/>
            <person name="Bernot A."/>
            <person name="Nicaud S."/>
            <person name="Jaffe D."/>
            <person name="Fisher S."/>
            <person name="Lutfalla G."/>
            <person name="Dossat C."/>
            <person name="Segurens B."/>
            <person name="Dasilva C."/>
            <person name="Salanoubat M."/>
            <person name="Levy M."/>
            <person name="Boudet N."/>
            <person name="Castellano S."/>
            <person name="Anthouard V."/>
            <person name="Jubin C."/>
            <person name="Castelli V."/>
            <person name="Katinka M."/>
            <person name="Vacherie B."/>
            <person name="Biemont C."/>
            <person name="Skalli Z."/>
            <person name="Cattolico L."/>
            <person name="Poulain J."/>
            <person name="De Berardinis V."/>
            <person name="Cruaud C."/>
            <person name="Duprat S."/>
            <person name="Brottier P."/>
            <person name="Coutanceau J.-P."/>
            <person name="Gouzy J."/>
            <person name="Parra G."/>
            <person name="Lardier G."/>
            <person name="Chapple C."/>
            <person name="McKernan K.J."/>
            <person name="McEwan P."/>
            <person name="Bosak S."/>
            <person name="Kellis M."/>
            <person name="Volff J.-N."/>
            <person name="Guigo R."/>
            <person name="Zody M.C."/>
            <person name="Mesirov J."/>
            <person name="Lindblad-Toh K."/>
            <person name="Birren B."/>
            <person name="Nusbaum C."/>
            <person name="Kahn D."/>
            <person name="Robinson-Rechavi M."/>
            <person name="Laudet V."/>
            <person name="Schachter V."/>
            <person name="Quetier F."/>
            <person name="Saurin W."/>
            <person name="Scarpelli C."/>
            <person name="Wincker P."/>
            <person name="Lander E.S."/>
            <person name="Weissenbach J."/>
            <person name="Roest Crollius H."/>
        </authorList>
    </citation>
    <scope>NUCLEOTIDE SEQUENCE [LARGE SCALE GENOMIC DNA]</scope>
</reference>
<dbReference type="PANTHER" id="PTHR23042">
    <property type="entry name" value="CIRCADIAN PROTEIN CLOCK/ARNT/BMAL/PAS"/>
    <property type="match status" value="1"/>
</dbReference>
<dbReference type="InterPro" id="IPR001610">
    <property type="entry name" value="PAC"/>
</dbReference>
<keyword evidence="4" id="KW-0238">DNA-binding</keyword>
<dbReference type="Pfam" id="PF00989">
    <property type="entry name" value="PAS"/>
    <property type="match status" value="1"/>
</dbReference>
<dbReference type="SUPFAM" id="SSF47459">
    <property type="entry name" value="HLH, helix-loop-helix DNA-binding domain"/>
    <property type="match status" value="1"/>
</dbReference>
<evidence type="ECO:0000256" key="3">
    <source>
        <dbReference type="ARBA" id="ARBA00023015"/>
    </source>
</evidence>
<dbReference type="Pfam" id="PF00010">
    <property type="entry name" value="HLH"/>
    <property type="match status" value="1"/>
</dbReference>
<sequence>MADQRMDISSTMTDFMSPGSTDLISSSISTPGMDYTRKRKGSTSDYHDMDPDKDKLGSNILKGRIICHLHSSRREAHSQIEKRRRDKMNSFIDELASLVPTCNAMSRKLDKLTVLRMAVQHMKTLRGAANPYTEANYKPSFLSDDELKHLILRAADGFLFVVGCDRGKILFVSESVYKILNYSQNDLIGQSLFDYLHPKDIAKVKEQLSSSDTAPRERLIDAKTGLPVKTDITPGPSRLCSGARRSFFCRMKCNRPSVKVEDKDFPSTCSKKKADRKSFCTIHSTGYLKSWPPTKMGLDEDNEPDNEGCNLSCLVAIGRLHPHIVPQPSLADIRVKPTEYVSRHAIDGKFVFVDQRATAILGYLPQELLGTSFYEYFHQDDIGHLAECHRQGTRAVPPTDHVTRSNPPPPPPCLFVAHGVAGCVSAVLQMREKINTNCYKFKIKDGSFITLRSRWFSFMNPWTKEVEYIVSTNTVVSCPMMEGSDYPQSAVSPQSMDCVLTSEGGGRRALQTVPGIPGGTRAGAGKIGRMIAEEVMEIQRIRGSSPSSCGSSPLNITSTPPPDTCSPGGKKIQNGGTPELPSAGIIPGPDSVGYPYSNQSIMSESHTHRRAKHTLSLLNHPSPVQGDNSHLSIDIMDDPGSSSPSNDEAAMAVIMSLLEADAGLGGPVDFSDLPWPL</sequence>
<name>Q4SZ92_TETNG</name>
<dbReference type="EMBL" id="CAAE01011765">
    <property type="protein sequence ID" value="CAF94040.1"/>
    <property type="molecule type" value="Genomic_DNA"/>
</dbReference>
<feature type="region of interest" description="Disordered" evidence="7">
    <location>
        <begin position="622"/>
        <end position="647"/>
    </location>
</feature>
<dbReference type="GO" id="GO:0003677">
    <property type="term" value="F:DNA binding"/>
    <property type="evidence" value="ECO:0007669"/>
    <property type="project" value="UniProtKB-KW"/>
</dbReference>
<comment type="caution">
    <text evidence="10">The sequence shown here is derived from an EMBL/GenBank/DDBJ whole genome shotgun (WGS) entry which is preliminary data.</text>
</comment>
<dbReference type="FunFam" id="4.10.280.10:FF:000018">
    <property type="entry name" value="Aryl hydrocarbon receptor nuclear translocator-like protein 1"/>
    <property type="match status" value="1"/>
</dbReference>
<dbReference type="GO" id="GO:0003700">
    <property type="term" value="F:DNA-binding transcription factor activity"/>
    <property type="evidence" value="ECO:0007669"/>
    <property type="project" value="InterPro"/>
</dbReference>
<protein>
    <submittedName>
        <fullName evidence="10">(spotted green pufferfish) hypothetical protein</fullName>
    </submittedName>
</protein>
<dbReference type="SUPFAM" id="SSF55785">
    <property type="entry name" value="PYP-like sensor domain (PAS domain)"/>
    <property type="match status" value="2"/>
</dbReference>
<dbReference type="Gene3D" id="4.10.280.10">
    <property type="entry name" value="Helix-loop-helix DNA-binding domain"/>
    <property type="match status" value="1"/>
</dbReference>
<dbReference type="InterPro" id="IPR013767">
    <property type="entry name" value="PAS_fold"/>
</dbReference>
<dbReference type="AlphaFoldDB" id="Q4SZ92"/>
<dbReference type="InterPro" id="IPR036638">
    <property type="entry name" value="HLH_DNA-bd_sf"/>
</dbReference>
<dbReference type="SMART" id="SM00086">
    <property type="entry name" value="PAC"/>
    <property type="match status" value="1"/>
</dbReference>
<dbReference type="SMART" id="SM00091">
    <property type="entry name" value="PAS"/>
    <property type="match status" value="2"/>
</dbReference>
<evidence type="ECO:0000259" key="8">
    <source>
        <dbReference type="PROSITE" id="PS50112"/>
    </source>
</evidence>
<keyword evidence="5" id="KW-0804">Transcription</keyword>